<keyword evidence="2" id="KW-0150">Chloroplast</keyword>
<keyword evidence="3" id="KW-0934">Plastid</keyword>
<dbReference type="PANTHER" id="PTHR34113:SF2">
    <property type="entry name" value="PROTEIN LIKE EARLY STARVATION, CHLOROPLASTIC"/>
    <property type="match status" value="1"/>
</dbReference>
<dbReference type="Proteomes" id="UP000232323">
    <property type="component" value="Unassembled WGS sequence"/>
</dbReference>
<reference evidence="7 8" key="1">
    <citation type="submission" date="2017-08" db="EMBL/GenBank/DDBJ databases">
        <title>Acidophilic green algal genome provides insights into adaptation to an acidic environment.</title>
        <authorList>
            <person name="Hirooka S."/>
            <person name="Hirose Y."/>
            <person name="Kanesaki Y."/>
            <person name="Higuchi S."/>
            <person name="Fujiwara T."/>
            <person name="Onuma R."/>
            <person name="Era A."/>
            <person name="Ohbayashi R."/>
            <person name="Uzuka A."/>
            <person name="Nozaki H."/>
            <person name="Yoshikawa H."/>
            <person name="Miyagishima S.Y."/>
        </authorList>
    </citation>
    <scope>NUCLEOTIDE SEQUENCE [LARGE SCALE GENOMIC DNA]</scope>
    <source>
        <strain evidence="7 8">NIES-2499</strain>
    </source>
</reference>
<keyword evidence="8" id="KW-1185">Reference proteome</keyword>
<name>A0A250WZW5_9CHLO</name>
<comment type="similarity">
    <text evidence="5">Belongs to the ESV1 family.</text>
</comment>
<feature type="region of interest" description="Disordered" evidence="6">
    <location>
        <begin position="160"/>
        <end position="214"/>
    </location>
</feature>
<evidence type="ECO:0000256" key="6">
    <source>
        <dbReference type="SAM" id="MobiDB-lite"/>
    </source>
</evidence>
<protein>
    <submittedName>
        <fullName evidence="7">Uncharacterized protein</fullName>
    </submittedName>
</protein>
<dbReference type="AlphaFoldDB" id="A0A250WZW5"/>
<dbReference type="InterPro" id="IPR052495">
    <property type="entry name" value="Alpha-glucan_binding_chloro"/>
</dbReference>
<dbReference type="PANTHER" id="PTHR34113">
    <property type="entry name" value="INACTIVE PURPLE ACID PHOSPHATASE-LIKE PROTEIN"/>
    <property type="match status" value="1"/>
</dbReference>
<feature type="compositionally biased region" description="Polar residues" evidence="6">
    <location>
        <begin position="174"/>
        <end position="185"/>
    </location>
</feature>
<evidence type="ECO:0000256" key="5">
    <source>
        <dbReference type="ARBA" id="ARBA00038237"/>
    </source>
</evidence>
<keyword evidence="4" id="KW-0809">Transit peptide</keyword>
<evidence type="ECO:0000256" key="4">
    <source>
        <dbReference type="ARBA" id="ARBA00022946"/>
    </source>
</evidence>
<dbReference type="EMBL" id="BEGY01000017">
    <property type="protein sequence ID" value="GAX76378.1"/>
    <property type="molecule type" value="Genomic_DNA"/>
</dbReference>
<evidence type="ECO:0000256" key="3">
    <source>
        <dbReference type="ARBA" id="ARBA00022640"/>
    </source>
</evidence>
<feature type="compositionally biased region" description="Low complexity" evidence="6">
    <location>
        <begin position="186"/>
        <end position="199"/>
    </location>
</feature>
<dbReference type="GO" id="GO:0043036">
    <property type="term" value="C:starch grain"/>
    <property type="evidence" value="ECO:0007669"/>
    <property type="project" value="TreeGrafter"/>
</dbReference>
<organism evidence="7 8">
    <name type="scientific">Chlamydomonas eustigma</name>
    <dbReference type="NCBI Taxonomy" id="1157962"/>
    <lineage>
        <taxon>Eukaryota</taxon>
        <taxon>Viridiplantae</taxon>
        <taxon>Chlorophyta</taxon>
        <taxon>core chlorophytes</taxon>
        <taxon>Chlorophyceae</taxon>
        <taxon>CS clade</taxon>
        <taxon>Chlamydomonadales</taxon>
        <taxon>Chlamydomonadaceae</taxon>
        <taxon>Chlamydomonas</taxon>
    </lineage>
</organism>
<dbReference type="OrthoDB" id="343842at2759"/>
<evidence type="ECO:0000313" key="7">
    <source>
        <dbReference type="EMBL" id="GAX76378.1"/>
    </source>
</evidence>
<dbReference type="GO" id="GO:0009570">
    <property type="term" value="C:chloroplast stroma"/>
    <property type="evidence" value="ECO:0007669"/>
    <property type="project" value="UniProtKB-SubCell"/>
</dbReference>
<accession>A0A250WZW5</accession>
<feature type="compositionally biased region" description="Basic and acidic residues" evidence="6">
    <location>
        <begin position="603"/>
        <end position="620"/>
    </location>
</feature>
<dbReference type="GO" id="GO:2000904">
    <property type="term" value="P:regulation of starch metabolic process"/>
    <property type="evidence" value="ECO:0007669"/>
    <property type="project" value="TreeGrafter"/>
</dbReference>
<feature type="region of interest" description="Disordered" evidence="6">
    <location>
        <begin position="595"/>
        <end position="629"/>
    </location>
</feature>
<evidence type="ECO:0000256" key="2">
    <source>
        <dbReference type="ARBA" id="ARBA00022528"/>
    </source>
</evidence>
<dbReference type="GO" id="GO:2001070">
    <property type="term" value="F:starch binding"/>
    <property type="evidence" value="ECO:0007669"/>
    <property type="project" value="TreeGrafter"/>
</dbReference>
<proteinExistence type="inferred from homology"/>
<comment type="caution">
    <text evidence="7">The sequence shown here is derived from an EMBL/GenBank/DDBJ whole genome shotgun (WGS) entry which is preliminary data.</text>
</comment>
<dbReference type="GO" id="GO:0005982">
    <property type="term" value="P:starch metabolic process"/>
    <property type="evidence" value="ECO:0007669"/>
    <property type="project" value="TreeGrafter"/>
</dbReference>
<gene>
    <name evidence="7" type="ORF">CEUSTIGMA_g3824.t1</name>
</gene>
<evidence type="ECO:0000313" key="8">
    <source>
        <dbReference type="Proteomes" id="UP000232323"/>
    </source>
</evidence>
<evidence type="ECO:0000256" key="1">
    <source>
        <dbReference type="ARBA" id="ARBA00004470"/>
    </source>
</evidence>
<comment type="subcellular location">
    <subcellularLocation>
        <location evidence="1">Plastid</location>
        <location evidence="1">Chloroplast stroma</location>
    </subcellularLocation>
</comment>
<sequence>MSSLCRFSCKGGGFKVVFKSQLRPCRRVKLWSTVTSKDGGLSLSELIAFESDTVKEPITSSSTEDPTKRAQELLSRASRVIAEAKALTTAVGGPEDTVREDQLSSTLSANEAYSSGASALSGLSSSTNNNISQGSFSTTSSTTLNSTRSILRASLEAGQQPVAPVPLPKPPVSGLNTAASAPTADTRSTSSKSLSNTRSDGQDGRKQQPGGSATKLDNWAQALFNGSRGGATPGTMLSYLNLKEQPSSAPQAVLEFAEPTFFPSTSFLELKSQEDMDIRRARMAELPPLQSVLELTSASRPPSRQTEIASESAETSDAAAVMTAPTELGKMLMDGEGVLGDGTRWKKKSGEEFGADGYWKRWTQLSGVSADGSVSWEECWWEVSDYKGFRELGAAKKGNGADGAAWNEAWSEKMYHDSVTQDKMVERTAHKWARDASTDEWEEQWGEKYSKTGPAMKWADKWARQENNVWHERWGEDYDGAGGCVKYTDKWAERLREGQEPEQWGDKWKESFKDGKGSKHGEVWSVDGYGDRYQRWWNEEHFGNGHVRKYGNSTGGEYWDSIEQMDTYYNPIPHFGYELAVKHSPKLVSIPLVRPGHRQKHQQRSDKSDVNHAQDVHNEDGLGDGIGAL</sequence>
<dbReference type="STRING" id="1157962.A0A250WZW5"/>